<feature type="compositionally biased region" description="Polar residues" evidence="1">
    <location>
        <begin position="177"/>
        <end position="207"/>
    </location>
</feature>
<protein>
    <submittedName>
        <fullName evidence="2">Uncharacterized protein</fullName>
    </submittedName>
</protein>
<feature type="region of interest" description="Disordered" evidence="1">
    <location>
        <begin position="152"/>
        <end position="305"/>
    </location>
</feature>
<feature type="compositionally biased region" description="Basic residues" evidence="1">
    <location>
        <begin position="1074"/>
        <end position="1090"/>
    </location>
</feature>
<evidence type="ECO:0000313" key="3">
    <source>
        <dbReference type="Proteomes" id="UP000829354"/>
    </source>
</evidence>
<feature type="region of interest" description="Disordered" evidence="1">
    <location>
        <begin position="509"/>
        <end position="543"/>
    </location>
</feature>
<proteinExistence type="predicted"/>
<feature type="compositionally biased region" description="Basic and acidic residues" evidence="1">
    <location>
        <begin position="681"/>
        <end position="695"/>
    </location>
</feature>
<feature type="compositionally biased region" description="Basic residues" evidence="1">
    <location>
        <begin position="241"/>
        <end position="257"/>
    </location>
</feature>
<gene>
    <name evidence="2" type="ORF">L5515_018672</name>
</gene>
<feature type="compositionally biased region" description="Basic and acidic residues" evidence="1">
    <location>
        <begin position="211"/>
        <end position="227"/>
    </location>
</feature>
<name>A0AAE9FJX2_CAEBR</name>
<feature type="region of interest" description="Disordered" evidence="1">
    <location>
        <begin position="611"/>
        <end position="662"/>
    </location>
</feature>
<evidence type="ECO:0000313" key="2">
    <source>
        <dbReference type="EMBL" id="UMM43061.1"/>
    </source>
</evidence>
<accession>A0AAE9FJX2</accession>
<organism evidence="2 3">
    <name type="scientific">Caenorhabditis briggsae</name>
    <dbReference type="NCBI Taxonomy" id="6238"/>
    <lineage>
        <taxon>Eukaryota</taxon>
        <taxon>Metazoa</taxon>
        <taxon>Ecdysozoa</taxon>
        <taxon>Nematoda</taxon>
        <taxon>Chromadorea</taxon>
        <taxon>Rhabditida</taxon>
        <taxon>Rhabditina</taxon>
        <taxon>Rhabditomorpha</taxon>
        <taxon>Rhabditoidea</taxon>
        <taxon>Rhabditidae</taxon>
        <taxon>Peloderinae</taxon>
        <taxon>Caenorhabditis</taxon>
    </lineage>
</organism>
<feature type="compositionally biased region" description="Low complexity" evidence="1">
    <location>
        <begin position="616"/>
        <end position="644"/>
    </location>
</feature>
<feature type="compositionally biased region" description="Polar residues" evidence="1">
    <location>
        <begin position="509"/>
        <end position="531"/>
    </location>
</feature>
<reference evidence="2 3" key="1">
    <citation type="submission" date="2022-04" db="EMBL/GenBank/DDBJ databases">
        <title>Chromosome-level reference genomes for two strains of Caenorhabditis briggsae: an improved platform for comparative genomics.</title>
        <authorList>
            <person name="Stevens L."/>
            <person name="Andersen E."/>
        </authorList>
    </citation>
    <scope>NUCLEOTIDE SEQUENCE [LARGE SCALE GENOMIC DNA]</scope>
    <source>
        <strain evidence="2">VX34</strain>
        <tissue evidence="2">Whole-organism</tissue>
    </source>
</reference>
<feature type="compositionally biased region" description="Basic and acidic residues" evidence="1">
    <location>
        <begin position="288"/>
        <end position="305"/>
    </location>
</feature>
<feature type="compositionally biased region" description="Basic residues" evidence="1">
    <location>
        <begin position="645"/>
        <end position="658"/>
    </location>
</feature>
<feature type="compositionally biased region" description="Basic and acidic residues" evidence="1">
    <location>
        <begin position="705"/>
        <end position="736"/>
    </location>
</feature>
<dbReference type="EMBL" id="CP092625">
    <property type="protein sequence ID" value="UMM43061.1"/>
    <property type="molecule type" value="Genomic_DNA"/>
</dbReference>
<keyword evidence="3" id="KW-1185">Reference proteome</keyword>
<evidence type="ECO:0000256" key="1">
    <source>
        <dbReference type="SAM" id="MobiDB-lite"/>
    </source>
</evidence>
<sequence length="1332" mass="150205">MTNSLSSPNGTVPEKWLQMRERRIRNHTDRLNGWLHLDFSNPEVIGDLQMIKDENSLVEFEKKLANWAALQNANFPAPEVRFPLNKRGTVFNINAVPFQPRIMAPRFVLPIVPKSYKVGTPEAAPIFSRIHEKKKESIIRIEVTLADDECSSTLDEVTEEPSTTETRNAGHKDIDADSSSSCGRNRGDLTSQTSPDTAPLQLKTSNFPPCKRREYSSEKQSVDRPTEIDEVGFVPHVAKNNNKKSKTGKKKNKSGKKPKNDVVWPTSETIEQPNIDVDEVTEEPATTDTKKAGRENTDLDEKEQTGFDEVKSLSHEKAPNPEAIFKKITISVLSSGQASKKKTTKPPLTHVLPPDSAKLEKGTSSTLSSKLCEVLILKDNKVLVMPGSNGNNLIDATTTRLMQQKDAVGLAKTGFDEVESLPDEKTKNPKAIFEEDEFPVLSSVPAYEKKAIKSSTTHVLSLGSGKPESSKLCGHPLLNENKVPSVKEQNGNNTKTKTWASVVKSKSPIQPFSAKESQSGNRIKTQGSSVSLKPHPPSSSWKKTYKLGTGRTITDIISIAVWIINSHAFPDTFTVHNPPKPKQFDNDGFEIVINGASTSEIASKMKRKIVIKKESPSSSTSSPSIPSSTEPSSATPSLSSSSSPQKKKKPSNQKKLKNVLKVTEDDRLAMELGIEENKKWQEKMKAEEEEKKTMENEEAEAQEGLLKKLKEDEEEKTPLKEENQETIPEEDKKEVTAEEMKEYREELSMRAAVQAFEEQCIGHKEHQMITKKVKAFCASIKKLKGKKYSNPLVVPFDHREPKDVTNQRDIDNGHLLNIRISGAKKAGGTCNMFLAAVFGAFQEFYSTEVGPTLIKLFGRTDRETYMAREEHFIKTLFKDQAKILKFVGMPKLPFLNTEEGKAAWKIRENQKEILTQKLRGWDALDITDPITSRSVVEASNSIDDFEKRSFLDKNVQLKFLKPPYPTNTDSPDSFELSVKNLAEKFLLKNAGSLTEQSKTRNIVRKIIGNKVMDKRASSLSSITEEDHEEFLEEGQPNGQELEQVPPPGESSVCVINGKIWYLVSQNKGPSVGSKSKKKNFKKREKNNKKKVTIEETEDELMDRLIQENREAAGLDQEPVPYKRVPMTPERKKAIMDFISIVPENPEEKERRLKLKELAGPDFQRVLAERIRKLEAVPIFEIISKLSFGEFVLQTVEKSVAFFIKDIESVMKHGMHPENIENLFFDKFKEHVVTPDPSESPKTIRKRCKFVRNFLFKYKKRYVMEEDKYMKLRSFVYLNLLAQLLDGVKVHIPTLEVLVKSDGTPEFEKKEAAVLKTVLAQYFYQLDGITMKI</sequence>
<dbReference type="Proteomes" id="UP000829354">
    <property type="component" value="Chromosome X"/>
</dbReference>
<feature type="region of interest" description="Disordered" evidence="1">
    <location>
        <begin position="1067"/>
        <end position="1091"/>
    </location>
</feature>
<feature type="region of interest" description="Disordered" evidence="1">
    <location>
        <begin position="681"/>
        <end position="736"/>
    </location>
</feature>
<feature type="region of interest" description="Disordered" evidence="1">
    <location>
        <begin position="336"/>
        <end position="362"/>
    </location>
</feature>
<feature type="compositionally biased region" description="Polar residues" evidence="1">
    <location>
        <begin position="152"/>
        <end position="167"/>
    </location>
</feature>